<keyword evidence="2" id="KW-0378">Hydrolase</keyword>
<name>A0A9P1HC58_9PEZI</name>
<keyword evidence="1" id="KW-0547">Nucleotide-binding</keyword>
<keyword evidence="7" id="KW-1185">Reference proteome</keyword>
<dbReference type="AlphaFoldDB" id="A0A9P1HC58"/>
<evidence type="ECO:0000256" key="4">
    <source>
        <dbReference type="SAM" id="MobiDB-lite"/>
    </source>
</evidence>
<sequence length="300" mass="33514">MDVDDTVTAPEGTGVPSSQVEPDICFGAIDPVHAQLVLDQWPTLDDIKDDISNDYGHYHFRIYPIKNELDYQLQGGNGVNIAVLDVKSASILADLQEINVYFDGTVSCGTMNKRPKFTKKTPNRRFSLMVNICGAPSLSRVVSSKLRAKSICLQHPHSLLSGQDYVNPQYFKRPGVVIDMKQFVGATLKLEARSRWCLTGTPIQNKIEDLGALATFCGYRPLTKGEFRKRILGPLYLASSQAPEELRTYLRAFCLRRHHDILDLPLPEEVEVSLALSEAERRLQIQIKTELNSALDLANA</sequence>
<dbReference type="InterPro" id="IPR000330">
    <property type="entry name" value="SNF2_N"/>
</dbReference>
<dbReference type="Proteomes" id="UP000838763">
    <property type="component" value="Unassembled WGS sequence"/>
</dbReference>
<keyword evidence="3" id="KW-0067">ATP-binding</keyword>
<evidence type="ECO:0000256" key="1">
    <source>
        <dbReference type="ARBA" id="ARBA00022741"/>
    </source>
</evidence>
<dbReference type="GO" id="GO:0005634">
    <property type="term" value="C:nucleus"/>
    <property type="evidence" value="ECO:0007669"/>
    <property type="project" value="TreeGrafter"/>
</dbReference>
<dbReference type="OrthoDB" id="448448at2759"/>
<feature type="domain" description="SNF2 N-terminal" evidence="5">
    <location>
        <begin position="186"/>
        <end position="281"/>
    </location>
</feature>
<dbReference type="SUPFAM" id="SSF52540">
    <property type="entry name" value="P-loop containing nucleoside triphosphate hydrolases"/>
    <property type="match status" value="1"/>
</dbReference>
<gene>
    <name evidence="6" type="ORF">PPNO1_LOCUS9371</name>
</gene>
<dbReference type="GO" id="GO:0008094">
    <property type="term" value="F:ATP-dependent activity, acting on DNA"/>
    <property type="evidence" value="ECO:0007669"/>
    <property type="project" value="TreeGrafter"/>
</dbReference>
<evidence type="ECO:0000313" key="6">
    <source>
        <dbReference type="EMBL" id="CAI4219825.1"/>
    </source>
</evidence>
<protein>
    <recommendedName>
        <fullName evidence="5">SNF2 N-terminal domain-containing protein</fullName>
    </recommendedName>
</protein>
<dbReference type="Gene3D" id="3.40.50.10810">
    <property type="entry name" value="Tandem AAA-ATPase domain"/>
    <property type="match status" value="1"/>
</dbReference>
<dbReference type="GO" id="GO:0005524">
    <property type="term" value="F:ATP binding"/>
    <property type="evidence" value="ECO:0007669"/>
    <property type="project" value="UniProtKB-KW"/>
</dbReference>
<evidence type="ECO:0000259" key="5">
    <source>
        <dbReference type="Pfam" id="PF00176"/>
    </source>
</evidence>
<dbReference type="InterPro" id="IPR027417">
    <property type="entry name" value="P-loop_NTPase"/>
</dbReference>
<comment type="caution">
    <text evidence="6">The sequence shown here is derived from an EMBL/GenBank/DDBJ whole genome shotgun (WGS) entry which is preliminary data.</text>
</comment>
<feature type="region of interest" description="Disordered" evidence="4">
    <location>
        <begin position="1"/>
        <end position="21"/>
    </location>
</feature>
<organism evidence="6 7">
    <name type="scientific">Parascedosporium putredinis</name>
    <dbReference type="NCBI Taxonomy" id="1442378"/>
    <lineage>
        <taxon>Eukaryota</taxon>
        <taxon>Fungi</taxon>
        <taxon>Dikarya</taxon>
        <taxon>Ascomycota</taxon>
        <taxon>Pezizomycotina</taxon>
        <taxon>Sordariomycetes</taxon>
        <taxon>Hypocreomycetidae</taxon>
        <taxon>Microascales</taxon>
        <taxon>Microascaceae</taxon>
        <taxon>Parascedosporium</taxon>
    </lineage>
</organism>
<evidence type="ECO:0000256" key="2">
    <source>
        <dbReference type="ARBA" id="ARBA00022801"/>
    </source>
</evidence>
<dbReference type="InterPro" id="IPR050628">
    <property type="entry name" value="SNF2_RAD54_helicase_TF"/>
</dbReference>
<dbReference type="Pfam" id="PF00176">
    <property type="entry name" value="SNF2-rel_dom"/>
    <property type="match status" value="1"/>
</dbReference>
<evidence type="ECO:0000313" key="7">
    <source>
        <dbReference type="Proteomes" id="UP000838763"/>
    </source>
</evidence>
<dbReference type="InterPro" id="IPR038718">
    <property type="entry name" value="SNF2-like_sf"/>
</dbReference>
<dbReference type="PANTHER" id="PTHR45626:SF52">
    <property type="entry name" value="SINGLE-STRANDED DNA-DEPENDENT ATPASE (EUROFUNG)"/>
    <property type="match status" value="1"/>
</dbReference>
<proteinExistence type="predicted"/>
<dbReference type="PANTHER" id="PTHR45626">
    <property type="entry name" value="TRANSCRIPTION TERMINATION FACTOR 2-RELATED"/>
    <property type="match status" value="1"/>
</dbReference>
<accession>A0A9P1HC58</accession>
<reference evidence="6" key="1">
    <citation type="submission" date="2022-11" db="EMBL/GenBank/DDBJ databases">
        <authorList>
            <person name="Scott C."/>
            <person name="Bruce N."/>
        </authorList>
    </citation>
    <scope>NUCLEOTIDE SEQUENCE</scope>
</reference>
<dbReference type="GO" id="GO:0016787">
    <property type="term" value="F:hydrolase activity"/>
    <property type="evidence" value="ECO:0007669"/>
    <property type="project" value="UniProtKB-KW"/>
</dbReference>
<dbReference type="EMBL" id="CALLCH030000020">
    <property type="protein sequence ID" value="CAI4219825.1"/>
    <property type="molecule type" value="Genomic_DNA"/>
</dbReference>
<dbReference type="GO" id="GO:0006281">
    <property type="term" value="P:DNA repair"/>
    <property type="evidence" value="ECO:0007669"/>
    <property type="project" value="TreeGrafter"/>
</dbReference>
<evidence type="ECO:0000256" key="3">
    <source>
        <dbReference type="ARBA" id="ARBA00022840"/>
    </source>
</evidence>